<comment type="caution">
    <text evidence="2">The sequence shown here is derived from an EMBL/GenBank/DDBJ whole genome shotgun (WGS) entry which is preliminary data.</text>
</comment>
<keyword evidence="1" id="KW-0472">Membrane</keyword>
<evidence type="ECO:0000256" key="1">
    <source>
        <dbReference type="SAM" id="Phobius"/>
    </source>
</evidence>
<keyword evidence="1" id="KW-1133">Transmembrane helix</keyword>
<gene>
    <name evidence="2" type="ORF">NC658_02800</name>
</gene>
<sequence>MGGREELHEVSRLLLAVSVMAVALRCPFREVRARARPLPALLVVATAGMALLGPSGLLRFDGVLAVFVMQRSRLGRAAPGRPPA</sequence>
<reference evidence="2 3" key="1">
    <citation type="submission" date="2022-06" db="EMBL/GenBank/DDBJ databases">
        <title>Whole genome sequence of Streptomyces griseoincarnatus RB7AG.</title>
        <authorList>
            <person name="Ray L."/>
            <person name="Behera S."/>
            <person name="Panda A.N."/>
        </authorList>
    </citation>
    <scope>NUCLEOTIDE SEQUENCE [LARGE SCALE GENOMIC DNA]</scope>
    <source>
        <strain evidence="2 3">RB7AG</strain>
    </source>
</reference>
<evidence type="ECO:0000313" key="3">
    <source>
        <dbReference type="Proteomes" id="UP001523263"/>
    </source>
</evidence>
<organism evidence="2 3">
    <name type="scientific">Streptomyces griseoincarnatus</name>
    <dbReference type="NCBI Taxonomy" id="29305"/>
    <lineage>
        <taxon>Bacteria</taxon>
        <taxon>Bacillati</taxon>
        <taxon>Actinomycetota</taxon>
        <taxon>Actinomycetes</taxon>
        <taxon>Kitasatosporales</taxon>
        <taxon>Streptomycetaceae</taxon>
        <taxon>Streptomyces</taxon>
        <taxon>Streptomyces griseoincarnatus group</taxon>
    </lineage>
</organism>
<dbReference type="RefSeq" id="WP_199204598.1">
    <property type="nucleotide sequence ID" value="NZ_JAMQBH010000001.1"/>
</dbReference>
<proteinExistence type="predicted"/>
<protein>
    <submittedName>
        <fullName evidence="2">Uncharacterized protein</fullName>
    </submittedName>
</protein>
<evidence type="ECO:0000313" key="2">
    <source>
        <dbReference type="EMBL" id="MCM2512190.1"/>
    </source>
</evidence>
<accession>A0ABT0VLG5</accession>
<keyword evidence="3" id="KW-1185">Reference proteome</keyword>
<dbReference type="EMBL" id="JAMQBH010000001">
    <property type="protein sequence ID" value="MCM2512190.1"/>
    <property type="molecule type" value="Genomic_DNA"/>
</dbReference>
<name>A0ABT0VLG5_STRGI</name>
<dbReference type="Proteomes" id="UP001523263">
    <property type="component" value="Unassembled WGS sequence"/>
</dbReference>
<feature type="transmembrane region" description="Helical" evidence="1">
    <location>
        <begin position="40"/>
        <end position="60"/>
    </location>
</feature>
<keyword evidence="1" id="KW-0812">Transmembrane</keyword>